<feature type="region of interest" description="Disordered" evidence="1">
    <location>
        <begin position="181"/>
        <end position="227"/>
    </location>
</feature>
<evidence type="ECO:0000313" key="3">
    <source>
        <dbReference type="Proteomes" id="UP000800097"/>
    </source>
</evidence>
<protein>
    <submittedName>
        <fullName evidence="2">Uncharacterized protein</fullName>
    </submittedName>
</protein>
<dbReference type="GeneID" id="54547840"/>
<keyword evidence="3" id="KW-1185">Reference proteome</keyword>
<feature type="compositionally biased region" description="Basic and acidic residues" evidence="1">
    <location>
        <begin position="73"/>
        <end position="86"/>
    </location>
</feature>
<accession>A0A6A6JP11</accession>
<reference evidence="2" key="1">
    <citation type="journal article" date="2020" name="Stud. Mycol.">
        <title>101 Dothideomycetes genomes: a test case for predicting lifestyles and emergence of pathogens.</title>
        <authorList>
            <person name="Haridas S."/>
            <person name="Albert R."/>
            <person name="Binder M."/>
            <person name="Bloem J."/>
            <person name="Labutti K."/>
            <person name="Salamov A."/>
            <person name="Andreopoulos B."/>
            <person name="Baker S."/>
            <person name="Barry K."/>
            <person name="Bills G."/>
            <person name="Bluhm B."/>
            <person name="Cannon C."/>
            <person name="Castanera R."/>
            <person name="Culley D."/>
            <person name="Daum C."/>
            <person name="Ezra D."/>
            <person name="Gonzalez J."/>
            <person name="Henrissat B."/>
            <person name="Kuo A."/>
            <person name="Liang C."/>
            <person name="Lipzen A."/>
            <person name="Lutzoni F."/>
            <person name="Magnuson J."/>
            <person name="Mondo S."/>
            <person name="Nolan M."/>
            <person name="Ohm R."/>
            <person name="Pangilinan J."/>
            <person name="Park H.-J."/>
            <person name="Ramirez L."/>
            <person name="Alfaro M."/>
            <person name="Sun H."/>
            <person name="Tritt A."/>
            <person name="Yoshinaga Y."/>
            <person name="Zwiers L.-H."/>
            <person name="Turgeon B."/>
            <person name="Goodwin S."/>
            <person name="Spatafora J."/>
            <person name="Crous P."/>
            <person name="Grigoriev I."/>
        </authorList>
    </citation>
    <scope>NUCLEOTIDE SEQUENCE</scope>
    <source>
        <strain evidence="2">CBS 379.55</strain>
    </source>
</reference>
<evidence type="ECO:0000313" key="2">
    <source>
        <dbReference type="EMBL" id="KAF2276679.1"/>
    </source>
</evidence>
<gene>
    <name evidence="2" type="ORF">EI97DRAFT_318159</name>
</gene>
<organism evidence="2 3">
    <name type="scientific">Westerdykella ornata</name>
    <dbReference type="NCBI Taxonomy" id="318751"/>
    <lineage>
        <taxon>Eukaryota</taxon>
        <taxon>Fungi</taxon>
        <taxon>Dikarya</taxon>
        <taxon>Ascomycota</taxon>
        <taxon>Pezizomycotina</taxon>
        <taxon>Dothideomycetes</taxon>
        <taxon>Pleosporomycetidae</taxon>
        <taxon>Pleosporales</taxon>
        <taxon>Sporormiaceae</taxon>
        <taxon>Westerdykella</taxon>
    </lineage>
</organism>
<feature type="compositionally biased region" description="Basic residues" evidence="1">
    <location>
        <begin position="199"/>
        <end position="211"/>
    </location>
</feature>
<sequence>MDETRRAGCFMSVSSQLWYIPAKLPGPGQCGIWHAAICHGSMAYVYSGGLTSWLTGYAGSMATRTTSNLSQGGEDRGPAERGEHSDASSGGLEACTKAGYASIVLFFDGCSGQEGAEAGWMRGPGLIGAIDCGDGESIGCETTKTTGRARQGGIEAGVQVKEEVVGHVLFWSLLFIPTRGRSRCSKGEKSGARQCATQPRRKRAAPLKGSRRSHEGEGLSSVAFTES</sequence>
<proteinExistence type="predicted"/>
<feature type="region of interest" description="Disordered" evidence="1">
    <location>
        <begin position="65"/>
        <end position="90"/>
    </location>
</feature>
<dbReference type="RefSeq" id="XP_033654218.1">
    <property type="nucleotide sequence ID" value="XM_033794665.1"/>
</dbReference>
<evidence type="ECO:0000256" key="1">
    <source>
        <dbReference type="SAM" id="MobiDB-lite"/>
    </source>
</evidence>
<dbReference type="AlphaFoldDB" id="A0A6A6JP11"/>
<dbReference type="Proteomes" id="UP000800097">
    <property type="component" value="Unassembled WGS sequence"/>
</dbReference>
<name>A0A6A6JP11_WESOR</name>
<dbReference type="EMBL" id="ML986492">
    <property type="protein sequence ID" value="KAF2276679.1"/>
    <property type="molecule type" value="Genomic_DNA"/>
</dbReference>